<comment type="subcellular location">
    <subcellularLocation>
        <location evidence="1">Cell membrane</location>
        <topology evidence="1">Multi-pass membrane protein</topology>
    </subcellularLocation>
</comment>
<evidence type="ECO:0000256" key="1">
    <source>
        <dbReference type="ARBA" id="ARBA00004651"/>
    </source>
</evidence>
<protein>
    <submittedName>
        <fullName evidence="14">PDF receptor</fullName>
    </submittedName>
</protein>
<dbReference type="SUPFAM" id="SSF111418">
    <property type="entry name" value="Hormone receptor domain"/>
    <property type="match status" value="1"/>
</dbReference>
<feature type="transmembrane region" description="Helical" evidence="11">
    <location>
        <begin position="318"/>
        <end position="338"/>
    </location>
</feature>
<dbReference type="PANTHER" id="PTHR45620:SF15">
    <property type="entry name" value="DIURETIC HORMONE 44 RECEPTOR 1-RELATED"/>
    <property type="match status" value="1"/>
</dbReference>
<keyword evidence="8 14" id="KW-0675">Receptor</keyword>
<gene>
    <name evidence="14" type="ORF">BV898_05964</name>
</gene>
<dbReference type="PRINTS" id="PR00249">
    <property type="entry name" value="GPCRSECRETIN"/>
</dbReference>
<evidence type="ECO:0000259" key="13">
    <source>
        <dbReference type="PROSITE" id="PS50261"/>
    </source>
</evidence>
<feature type="transmembrane region" description="Helical" evidence="11">
    <location>
        <begin position="449"/>
        <end position="471"/>
    </location>
</feature>
<dbReference type="InterPro" id="IPR050332">
    <property type="entry name" value="GPCR_2"/>
</dbReference>
<proteinExistence type="inferred from homology"/>
<evidence type="ECO:0000259" key="12">
    <source>
        <dbReference type="PROSITE" id="PS50227"/>
    </source>
</evidence>
<evidence type="ECO:0000256" key="4">
    <source>
        <dbReference type="ARBA" id="ARBA00022692"/>
    </source>
</evidence>
<dbReference type="InterPro" id="IPR000832">
    <property type="entry name" value="GPCR_2_secretin-like"/>
</dbReference>
<dbReference type="Pfam" id="PF02793">
    <property type="entry name" value="HRM"/>
    <property type="match status" value="1"/>
</dbReference>
<feature type="compositionally biased region" description="Basic residues" evidence="10">
    <location>
        <begin position="536"/>
        <end position="552"/>
    </location>
</feature>
<keyword evidence="15" id="KW-1185">Reference proteome</keyword>
<dbReference type="GO" id="GO:0017046">
    <property type="term" value="F:peptide hormone binding"/>
    <property type="evidence" value="ECO:0007669"/>
    <property type="project" value="TreeGrafter"/>
</dbReference>
<feature type="transmembrane region" description="Helical" evidence="11">
    <location>
        <begin position="375"/>
        <end position="400"/>
    </location>
</feature>
<keyword evidence="3" id="KW-1003">Cell membrane</keyword>
<dbReference type="GO" id="GO:0007188">
    <property type="term" value="P:adenylate cyclase-modulating G protein-coupled receptor signaling pathway"/>
    <property type="evidence" value="ECO:0007669"/>
    <property type="project" value="TreeGrafter"/>
</dbReference>
<feature type="transmembrane region" description="Helical" evidence="11">
    <location>
        <begin position="205"/>
        <end position="231"/>
    </location>
</feature>
<dbReference type="Proteomes" id="UP000192578">
    <property type="component" value="Unassembled WGS sequence"/>
</dbReference>
<dbReference type="EMBL" id="MTYJ01000034">
    <property type="protein sequence ID" value="OQV19959.1"/>
    <property type="molecule type" value="Genomic_DNA"/>
</dbReference>
<feature type="region of interest" description="Disordered" evidence="10">
    <location>
        <begin position="536"/>
        <end position="562"/>
    </location>
</feature>
<comment type="caution">
    <text evidence="14">The sequence shown here is derived from an EMBL/GenBank/DDBJ whole genome shotgun (WGS) entry which is preliminary data.</text>
</comment>
<feature type="transmembrane region" description="Helical" evidence="11">
    <location>
        <begin position="280"/>
        <end position="297"/>
    </location>
</feature>
<sequence>MAEFASLVPDSTEDLSHLNHSVQPETRSDIYNSLLSDAGLKWAGLTAHQQAQLQSVETDDVCDVNEPGWGQCLRNAYKCYIDSWNRSAAGTAAASGNCPVKYDGHQCWEEQKPGLRSLLPCTKAIPTEYHFCKDILPSIDLSSLHAYRLCGADGAWVNDGTDYTTCHGYMEQCSNMSDQLSRPDPFNFSSNTPIPDLLDVETKRIVIYLFTGLAVTSMILLAISLFIFSYFKTLYCNRNSIHINLIVSLMLHTISLLVILTPTISGNQNLQEQEWLCKSFVFLSFYAVAASIMWTFVEGLYLSQRLTLAVFKKEAPFKLYYFIGWGFPLVLATTWAIVTELVPYTDLDNNDALDLIGQQKRNVCWRDYSKQSFHWIITGPCLAALVVNFIFLVMIIIVLVTKLRANNAVETVQVRKAIKATFILVPLLGISNLLFVANPNDNGFGQKAYIVVNLILKGSQGIFVALIYCFLNSEVQMAVQKKVYRAALRRNPETQSFRFGSMHIPDPALLERRKSSTRTGSTTLVSSTEVLRALFRSRRSSSRTSHHNRHRNPSLYNVPVPPVSTPPLVNPVNAVDDWTAHPASSKPFVRDRVNSSVTFSPVLITHDSLSEEGHNDEDEDEEAFVTLQPLTGRLPAEAPPPSAERSTLPRSGSSYSYVSSLPQKSALSNGHHQAYLSGRQAAGSSSVESPAEDQPLMMQNSSSRFPVYYGNNTHASTNINGHIVLSSQF</sequence>
<dbReference type="GO" id="GO:0005886">
    <property type="term" value="C:plasma membrane"/>
    <property type="evidence" value="ECO:0007669"/>
    <property type="project" value="UniProtKB-SubCell"/>
</dbReference>
<organism evidence="14 15">
    <name type="scientific">Hypsibius exemplaris</name>
    <name type="common">Freshwater tardigrade</name>
    <dbReference type="NCBI Taxonomy" id="2072580"/>
    <lineage>
        <taxon>Eukaryota</taxon>
        <taxon>Metazoa</taxon>
        <taxon>Ecdysozoa</taxon>
        <taxon>Tardigrada</taxon>
        <taxon>Eutardigrada</taxon>
        <taxon>Parachela</taxon>
        <taxon>Hypsibioidea</taxon>
        <taxon>Hypsibiidae</taxon>
        <taxon>Hypsibius</taxon>
    </lineage>
</organism>
<evidence type="ECO:0000256" key="2">
    <source>
        <dbReference type="ARBA" id="ARBA00005314"/>
    </source>
</evidence>
<comment type="similarity">
    <text evidence="2">Belongs to the G-protein coupled receptor 2 family.</text>
</comment>
<name>A0A1W0WXM1_HYPEX</name>
<dbReference type="AlphaFoldDB" id="A0A1W0WXM1"/>
<dbReference type="PANTHER" id="PTHR45620">
    <property type="entry name" value="PDF RECEPTOR-LIKE PROTEIN-RELATED"/>
    <property type="match status" value="1"/>
</dbReference>
<dbReference type="CDD" id="cd15041">
    <property type="entry name" value="7tmB1_hormone_R"/>
    <property type="match status" value="1"/>
</dbReference>
<evidence type="ECO:0000256" key="10">
    <source>
        <dbReference type="SAM" id="MobiDB-lite"/>
    </source>
</evidence>
<evidence type="ECO:0000256" key="11">
    <source>
        <dbReference type="SAM" id="Phobius"/>
    </source>
</evidence>
<keyword evidence="4 11" id="KW-0812">Transmembrane</keyword>
<keyword evidence="9" id="KW-0807">Transducer</keyword>
<dbReference type="PROSITE" id="PS50261">
    <property type="entry name" value="G_PROTEIN_RECEP_F2_4"/>
    <property type="match status" value="1"/>
</dbReference>
<evidence type="ECO:0000313" key="14">
    <source>
        <dbReference type="EMBL" id="OQV19959.1"/>
    </source>
</evidence>
<dbReference type="OrthoDB" id="5967113at2759"/>
<dbReference type="InterPro" id="IPR036445">
    <property type="entry name" value="GPCR_2_extracell_dom_sf"/>
</dbReference>
<evidence type="ECO:0000256" key="9">
    <source>
        <dbReference type="ARBA" id="ARBA00023224"/>
    </source>
</evidence>
<dbReference type="SUPFAM" id="SSF81321">
    <property type="entry name" value="Family A G protein-coupled receptor-like"/>
    <property type="match status" value="1"/>
</dbReference>
<feature type="transmembrane region" description="Helical" evidence="11">
    <location>
        <begin position="243"/>
        <end position="260"/>
    </location>
</feature>
<evidence type="ECO:0000313" key="15">
    <source>
        <dbReference type="Proteomes" id="UP000192578"/>
    </source>
</evidence>
<evidence type="ECO:0000256" key="5">
    <source>
        <dbReference type="ARBA" id="ARBA00022989"/>
    </source>
</evidence>
<dbReference type="Gene3D" id="1.20.1070.10">
    <property type="entry name" value="Rhodopsin 7-helix transmembrane proteins"/>
    <property type="match status" value="1"/>
</dbReference>
<keyword evidence="5 11" id="KW-1133">Transmembrane helix</keyword>
<feature type="domain" description="G-protein coupled receptors family 2 profile 2" evidence="13">
    <location>
        <begin position="206"/>
        <end position="472"/>
    </location>
</feature>
<dbReference type="Pfam" id="PF00002">
    <property type="entry name" value="7tm_2"/>
    <property type="match status" value="1"/>
</dbReference>
<reference evidence="15" key="1">
    <citation type="submission" date="2017-01" db="EMBL/GenBank/DDBJ databases">
        <title>Comparative genomics of anhydrobiosis in the tardigrade Hypsibius dujardini.</title>
        <authorList>
            <person name="Yoshida Y."/>
            <person name="Koutsovoulos G."/>
            <person name="Laetsch D."/>
            <person name="Stevens L."/>
            <person name="Kumar S."/>
            <person name="Horikawa D."/>
            <person name="Ishino K."/>
            <person name="Komine S."/>
            <person name="Tomita M."/>
            <person name="Blaxter M."/>
            <person name="Arakawa K."/>
        </authorList>
    </citation>
    <scope>NUCLEOTIDE SEQUENCE [LARGE SCALE GENOMIC DNA]</scope>
    <source>
        <strain evidence="15">Z151</strain>
    </source>
</reference>
<evidence type="ECO:0000256" key="7">
    <source>
        <dbReference type="ARBA" id="ARBA00023136"/>
    </source>
</evidence>
<evidence type="ECO:0000256" key="8">
    <source>
        <dbReference type="ARBA" id="ARBA00023170"/>
    </source>
</evidence>
<dbReference type="GO" id="GO:0008528">
    <property type="term" value="F:G protein-coupled peptide receptor activity"/>
    <property type="evidence" value="ECO:0007669"/>
    <property type="project" value="TreeGrafter"/>
</dbReference>
<dbReference type="Gene3D" id="4.10.1240.10">
    <property type="entry name" value="GPCR, family 2, extracellular hormone receptor domain"/>
    <property type="match status" value="1"/>
</dbReference>
<dbReference type="GO" id="GO:0007166">
    <property type="term" value="P:cell surface receptor signaling pathway"/>
    <property type="evidence" value="ECO:0007669"/>
    <property type="project" value="InterPro"/>
</dbReference>
<feature type="region of interest" description="Disordered" evidence="10">
    <location>
        <begin position="631"/>
        <end position="656"/>
    </location>
</feature>
<keyword evidence="6" id="KW-0297">G-protein coupled receptor</keyword>
<accession>A0A1W0WXM1</accession>
<keyword evidence="7 11" id="KW-0472">Membrane</keyword>
<evidence type="ECO:0000256" key="6">
    <source>
        <dbReference type="ARBA" id="ARBA00023040"/>
    </source>
</evidence>
<evidence type="ECO:0000256" key="3">
    <source>
        <dbReference type="ARBA" id="ARBA00022475"/>
    </source>
</evidence>
<dbReference type="InterPro" id="IPR001879">
    <property type="entry name" value="GPCR_2_extracellular_dom"/>
</dbReference>
<dbReference type="InterPro" id="IPR017981">
    <property type="entry name" value="GPCR_2-like_7TM"/>
</dbReference>
<dbReference type="PROSITE" id="PS50227">
    <property type="entry name" value="G_PROTEIN_RECEP_F2_3"/>
    <property type="match status" value="1"/>
</dbReference>
<feature type="domain" description="G-protein coupled receptors family 2 profile 1" evidence="12">
    <location>
        <begin position="71"/>
        <end position="170"/>
    </location>
</feature>
<feature type="transmembrane region" description="Helical" evidence="11">
    <location>
        <begin position="420"/>
        <end position="437"/>
    </location>
</feature>